<evidence type="ECO:0000313" key="2">
    <source>
        <dbReference type="Proteomes" id="UP000001611"/>
    </source>
</evidence>
<dbReference type="HOGENOM" id="CLU_107726_0_0_1"/>
<name>G2X4Z6_VERDV</name>
<dbReference type="KEGG" id="vda:VDAG_05228"/>
<accession>G2X4Z6</accession>
<keyword evidence="2" id="KW-1185">Reference proteome</keyword>
<gene>
    <name evidence="1" type="ORF">VDAG_05228</name>
</gene>
<dbReference type="EMBL" id="DS572703">
    <property type="protein sequence ID" value="EGY23790.1"/>
    <property type="molecule type" value="Genomic_DNA"/>
</dbReference>
<reference evidence="1 2" key="1">
    <citation type="submission" date="2008-03" db="EMBL/GenBank/DDBJ databases">
        <title>The Genome Sequence of Verticillium dahliae VdLs.17.</title>
        <authorList>
            <consortium name="The Broad Institute Genome Sequencing Platform"/>
            <person name="Ma L.-J.J."/>
            <person name="Klosterman S.J."/>
            <person name="Subbarao K."/>
            <person name="Dobinson K."/>
            <person name="Veronese P."/>
            <person name="Kang S."/>
            <person name="Gold S.E."/>
            <person name="Young S."/>
            <person name="Jaffe D."/>
            <person name="Gnerre S."/>
            <person name="Berlin A."/>
            <person name="Heiman D."/>
            <person name="Hepburn T."/>
            <person name="Sykes S."/>
            <person name="Alvarado L."/>
            <person name="Kodira C.D."/>
            <person name="Lander E."/>
            <person name="Galagan J."/>
            <person name="Nusbaum C."/>
            <person name="Birren B."/>
        </authorList>
    </citation>
    <scope>NUCLEOTIDE SEQUENCE [LARGE SCALE GENOMIC DNA]</scope>
    <source>
        <strain evidence="2">VdLs.17 / ATCC MYA-4575 / FGSC 10137</strain>
    </source>
</reference>
<protein>
    <submittedName>
        <fullName evidence="1">Uncharacterized protein</fullName>
    </submittedName>
</protein>
<organism evidence="1 2">
    <name type="scientific">Verticillium dahliae (strain VdLs.17 / ATCC MYA-4575 / FGSC 10137)</name>
    <name type="common">Verticillium wilt</name>
    <dbReference type="NCBI Taxonomy" id="498257"/>
    <lineage>
        <taxon>Eukaryota</taxon>
        <taxon>Fungi</taxon>
        <taxon>Dikarya</taxon>
        <taxon>Ascomycota</taxon>
        <taxon>Pezizomycotina</taxon>
        <taxon>Sordariomycetes</taxon>
        <taxon>Hypocreomycetidae</taxon>
        <taxon>Glomerellales</taxon>
        <taxon>Plectosphaerellaceae</taxon>
        <taxon>Verticillium</taxon>
    </lineage>
</organism>
<evidence type="ECO:0000313" key="1">
    <source>
        <dbReference type="EMBL" id="EGY23790.1"/>
    </source>
</evidence>
<sequence length="224" mass="24907">MPGWLQTVLEGPFADESSKNGPAVEETAHNLAEDFPVSDRRNSRNDDCTTAASLDRRQVTGTPSLSLGMGSDCQKLRYMASEAYRLCPANKILRQIFLMWPLLDEAIQLVKEGITAPATYLEITKFLLDRGLCLDSRIKIPFIIEPCDWFPLRDHQMAIVVIMHPSPTNPTIECRYPFTASSQSSADQAGDFHFVRPGGAFRMDPATTKVLVLVHRVGQAAEVQ</sequence>
<dbReference type="InParanoid" id="G2X4Z6"/>
<dbReference type="GeneID" id="20706691"/>
<dbReference type="RefSeq" id="XP_009653259.1">
    <property type="nucleotide sequence ID" value="XM_009654964.1"/>
</dbReference>
<dbReference type="Proteomes" id="UP000001611">
    <property type="component" value="Chromosome 4"/>
</dbReference>
<dbReference type="AlphaFoldDB" id="G2X4Z6"/>
<proteinExistence type="predicted"/>